<accession>A0A3M0L310</accession>
<dbReference type="SUPFAM" id="SSF56219">
    <property type="entry name" value="DNase I-like"/>
    <property type="match status" value="1"/>
</dbReference>
<dbReference type="GO" id="GO:0031012">
    <property type="term" value="C:extracellular matrix"/>
    <property type="evidence" value="ECO:0007669"/>
    <property type="project" value="TreeGrafter"/>
</dbReference>
<feature type="coiled-coil region" evidence="1">
    <location>
        <begin position="56"/>
        <end position="83"/>
    </location>
</feature>
<feature type="domain" description="Reverse transcriptase" evidence="2">
    <location>
        <begin position="630"/>
        <end position="860"/>
    </location>
</feature>
<dbReference type="GO" id="GO:0007508">
    <property type="term" value="P:larval heart development"/>
    <property type="evidence" value="ECO:0007669"/>
    <property type="project" value="TreeGrafter"/>
</dbReference>
<dbReference type="AlphaFoldDB" id="A0A3M0L310"/>
<dbReference type="Gene3D" id="3.40.50.12690">
    <property type="match status" value="1"/>
</dbReference>
<name>A0A3M0L310_HIRRU</name>
<evidence type="ECO:0000313" key="3">
    <source>
        <dbReference type="EMBL" id="RMC19703.1"/>
    </source>
</evidence>
<protein>
    <recommendedName>
        <fullName evidence="2">Reverse transcriptase domain-containing protein</fullName>
    </recommendedName>
</protein>
<keyword evidence="1" id="KW-0175">Coiled coil</keyword>
<dbReference type="Proteomes" id="UP000269221">
    <property type="component" value="Unassembled WGS sequence"/>
</dbReference>
<proteinExistence type="predicted"/>
<dbReference type="GO" id="GO:0003824">
    <property type="term" value="F:catalytic activity"/>
    <property type="evidence" value="ECO:0007669"/>
    <property type="project" value="InterPro"/>
</dbReference>
<reference evidence="3 4" key="1">
    <citation type="submission" date="2018-07" db="EMBL/GenBank/DDBJ databases">
        <title>A high quality draft genome assembly of the barn swallow (H. rustica rustica).</title>
        <authorList>
            <person name="Formenti G."/>
            <person name="Chiara M."/>
            <person name="Poveda L."/>
            <person name="Francoijs K.-J."/>
            <person name="Bonisoli-Alquati A."/>
            <person name="Canova L."/>
            <person name="Gianfranceschi L."/>
            <person name="Horner D.S."/>
            <person name="Saino N."/>
        </authorList>
    </citation>
    <scope>NUCLEOTIDE SEQUENCE [LARGE SCALE GENOMIC DNA]</scope>
    <source>
        <strain evidence="3">Chelidonia</strain>
        <tissue evidence="3">Blood</tissue>
    </source>
</reference>
<dbReference type="SUPFAM" id="SSF56672">
    <property type="entry name" value="DNA/RNA polymerases"/>
    <property type="match status" value="1"/>
</dbReference>
<dbReference type="InterPro" id="IPR000477">
    <property type="entry name" value="RT_dom"/>
</dbReference>
<evidence type="ECO:0000259" key="2">
    <source>
        <dbReference type="PROSITE" id="PS50878"/>
    </source>
</evidence>
<dbReference type="InterPro" id="IPR043502">
    <property type="entry name" value="DNA/RNA_pol_sf"/>
</dbReference>
<organism evidence="3 4">
    <name type="scientific">Hirundo rustica rustica</name>
    <dbReference type="NCBI Taxonomy" id="333673"/>
    <lineage>
        <taxon>Eukaryota</taxon>
        <taxon>Metazoa</taxon>
        <taxon>Chordata</taxon>
        <taxon>Craniata</taxon>
        <taxon>Vertebrata</taxon>
        <taxon>Euteleostomi</taxon>
        <taxon>Archelosauria</taxon>
        <taxon>Archosauria</taxon>
        <taxon>Dinosauria</taxon>
        <taxon>Saurischia</taxon>
        <taxon>Theropoda</taxon>
        <taxon>Coelurosauria</taxon>
        <taxon>Aves</taxon>
        <taxon>Neognathae</taxon>
        <taxon>Neoaves</taxon>
        <taxon>Telluraves</taxon>
        <taxon>Australaves</taxon>
        <taxon>Passeriformes</taxon>
        <taxon>Sylvioidea</taxon>
        <taxon>Hirundinidae</taxon>
        <taxon>Hirundo</taxon>
    </lineage>
</organism>
<dbReference type="OrthoDB" id="416454at2759"/>
<sequence>MVSTWSKTVVGISVCDQVELSKKDATVQTHSCPECLSLSVASGGAVEEACLWCEQVSDLLSLVAELREEVERLRSIRESEMEIDWWSSALPSLREASDCESEDLYASHSQAIEGHLTNEEEWKWVPAWGDNNINSSPSLSQVPLQNRYEVLDLEGQLDDLEENCLPSESPNYDSPERCITTSNIKKKRRVIVVGDSLLRGTEGPICRPDPSHREVCCLPGAWVQNITEGLPALIQPSDYYPLLILQAGSDEIEKRSVKAIKRDFRALGQVIDRVGAQVVFCSVPLVAEENDERNRRTHTINKWLKGIETKEDGVECLWVRIKGKANKADILLGVCYRPPNQEEEVDNLFYKQLGNVSRSSALVLVGDFNLPDICWELNTAEKRQSRKFLECMEDNFLSQLVGELTRGRTMLDLLFANRDELVGDVVVGGRLGQSDHEIIEFSIFGEVRRSTSKTLALDFRRADFGLFRRLIQSIPWEAALKNKGVQESWACLKTEILRAQEQTVPVCRKDNKKCFYKYINAKRKGKTNLCSLLDKGGNLISADEEKAEVLNDYFASVFSEEMTCLQDNCPPGLVDGVREQNGPLIIEEEAVRELLSCLDIHKSMGPDGIHPRVMRELADELAKPLFIYQQSWLTGEVPNNWKLANVTPIHKKGAKEDPGNYRPVSLTSVPGKIMEQFILSATTQNLEDGQGIRPSQHGFRRGRSCLTNLISFYDQVTRLVDAGKAVDVVYLDFSKAFDTVSHSMLLDNLEARGLDKSTLSWVRNWLDGQTQRVVVNGAASSWWPVTSDVPQGSVLGPVLFNIFIDDMDEGMESFISKFADDTKLGACVDLLEGRRALQKDLEWLDRWAESNRRRFNKSKC</sequence>
<dbReference type="SUPFAM" id="SSF52266">
    <property type="entry name" value="SGNH hydrolase"/>
    <property type="match status" value="1"/>
</dbReference>
<dbReference type="Pfam" id="PF14529">
    <property type="entry name" value="Exo_endo_phos_2"/>
    <property type="match status" value="1"/>
</dbReference>
<keyword evidence="4" id="KW-1185">Reference proteome</keyword>
<dbReference type="InterPro" id="IPR005135">
    <property type="entry name" value="Endo/exonuclease/phosphatase"/>
</dbReference>
<gene>
    <name evidence="3" type="ORF">DUI87_03267</name>
</gene>
<dbReference type="GO" id="GO:0061343">
    <property type="term" value="P:cell adhesion involved in heart morphogenesis"/>
    <property type="evidence" value="ECO:0007669"/>
    <property type="project" value="TreeGrafter"/>
</dbReference>
<dbReference type="EMBL" id="QRBI01000094">
    <property type="protein sequence ID" value="RMC19703.1"/>
    <property type="molecule type" value="Genomic_DNA"/>
</dbReference>
<evidence type="ECO:0000256" key="1">
    <source>
        <dbReference type="SAM" id="Coils"/>
    </source>
</evidence>
<dbReference type="CDD" id="cd01650">
    <property type="entry name" value="RT_nLTR_like"/>
    <property type="match status" value="1"/>
</dbReference>
<dbReference type="InterPro" id="IPR036691">
    <property type="entry name" value="Endo/exonu/phosph_ase_sf"/>
</dbReference>
<dbReference type="Gene3D" id="3.60.10.10">
    <property type="entry name" value="Endonuclease/exonuclease/phosphatase"/>
    <property type="match status" value="1"/>
</dbReference>
<dbReference type="PROSITE" id="PS50878">
    <property type="entry name" value="RT_POL"/>
    <property type="match status" value="1"/>
</dbReference>
<dbReference type="PANTHER" id="PTHR33395">
    <property type="entry name" value="TRANSCRIPTASE, PUTATIVE-RELATED-RELATED"/>
    <property type="match status" value="1"/>
</dbReference>
<dbReference type="STRING" id="333673.A0A3M0L310"/>
<dbReference type="Pfam" id="PF00078">
    <property type="entry name" value="RVT_1"/>
    <property type="match status" value="1"/>
</dbReference>
<evidence type="ECO:0000313" key="4">
    <source>
        <dbReference type="Proteomes" id="UP000269221"/>
    </source>
</evidence>
<dbReference type="PANTHER" id="PTHR33395:SF22">
    <property type="entry name" value="REVERSE TRANSCRIPTASE DOMAIN-CONTAINING PROTEIN"/>
    <property type="match status" value="1"/>
</dbReference>
<comment type="caution">
    <text evidence="3">The sequence shown here is derived from an EMBL/GenBank/DDBJ whole genome shotgun (WGS) entry which is preliminary data.</text>
</comment>